<dbReference type="InterPro" id="IPR036318">
    <property type="entry name" value="FAD-bd_PCMH-like_sf"/>
</dbReference>
<keyword evidence="2" id="KW-0274">FAD</keyword>
<dbReference type="Gene3D" id="3.30.390.50">
    <property type="entry name" value="CO dehydrogenase flavoprotein, C-terminal domain"/>
    <property type="match status" value="1"/>
</dbReference>
<comment type="caution">
    <text evidence="5">The sequence shown here is derived from an EMBL/GenBank/DDBJ whole genome shotgun (WGS) entry which is preliminary data.</text>
</comment>
<evidence type="ECO:0000259" key="4">
    <source>
        <dbReference type="PROSITE" id="PS51387"/>
    </source>
</evidence>
<evidence type="ECO:0000256" key="3">
    <source>
        <dbReference type="ARBA" id="ARBA00023002"/>
    </source>
</evidence>
<dbReference type="InterPro" id="IPR051312">
    <property type="entry name" value="Diverse_Substr_Oxidored"/>
</dbReference>
<sequence>MTDTAHYHRPDTLEAARARLAQGDCRIAAGCTDLFPTTQHKALGGSILDITAIGALRGVTRAGAGLRIGAATTWSDLIRADLPPACDGLKLAAREVGAKQIQNRGTIAGNLCNASPAADGVPPLLTLDAVVEVASARGIRSIALAEFITGPRQTALGPGEMVTAVLIPEAALTGQGHFLKLGARQYLVISIAMTAARIVLRDGLVAQAALAVGSCGPVATRLPGVETALIGKPLDPAAITDSAVAAALRPMDDMRATAGYRSTGAAELLRRTLAALQVEEPA</sequence>
<keyword evidence="1" id="KW-0285">Flavoprotein</keyword>
<accession>A0ABW2B2J9</accession>
<dbReference type="Pfam" id="PF03450">
    <property type="entry name" value="CO_deh_flav_C"/>
    <property type="match status" value="1"/>
</dbReference>
<dbReference type="PANTHER" id="PTHR42659">
    <property type="entry name" value="XANTHINE DEHYDROGENASE SUBUNIT C-RELATED"/>
    <property type="match status" value="1"/>
</dbReference>
<evidence type="ECO:0000313" key="5">
    <source>
        <dbReference type="EMBL" id="MFC6759782.1"/>
    </source>
</evidence>
<name>A0ABW2B2J9_9RHOB</name>
<dbReference type="SUPFAM" id="SSF56176">
    <property type="entry name" value="FAD-binding/transporter-associated domain-like"/>
    <property type="match status" value="1"/>
</dbReference>
<dbReference type="Gene3D" id="3.30.43.10">
    <property type="entry name" value="Uridine Diphospho-n-acetylenolpyruvylglucosamine Reductase, domain 2"/>
    <property type="match status" value="1"/>
</dbReference>
<evidence type="ECO:0000256" key="1">
    <source>
        <dbReference type="ARBA" id="ARBA00022630"/>
    </source>
</evidence>
<dbReference type="PROSITE" id="PS51387">
    <property type="entry name" value="FAD_PCMH"/>
    <property type="match status" value="1"/>
</dbReference>
<dbReference type="SMART" id="SM01092">
    <property type="entry name" value="CO_deh_flav_C"/>
    <property type="match status" value="1"/>
</dbReference>
<keyword evidence="3" id="KW-0560">Oxidoreductase</keyword>
<feature type="domain" description="FAD-binding PCMH-type" evidence="4">
    <location>
        <begin position="1"/>
        <end position="172"/>
    </location>
</feature>
<dbReference type="InterPro" id="IPR016167">
    <property type="entry name" value="FAD-bd_PCMH_sub1"/>
</dbReference>
<dbReference type="InterPro" id="IPR016166">
    <property type="entry name" value="FAD-bd_PCMH"/>
</dbReference>
<gene>
    <name evidence="5" type="ORF">ACFQFQ_10190</name>
</gene>
<dbReference type="PANTHER" id="PTHR42659:SF2">
    <property type="entry name" value="XANTHINE DEHYDROGENASE SUBUNIT C-RELATED"/>
    <property type="match status" value="1"/>
</dbReference>
<dbReference type="InterPro" id="IPR016169">
    <property type="entry name" value="FAD-bd_PCMH_sub2"/>
</dbReference>
<keyword evidence="6" id="KW-1185">Reference proteome</keyword>
<dbReference type="Proteomes" id="UP001596353">
    <property type="component" value="Unassembled WGS sequence"/>
</dbReference>
<dbReference type="InterPro" id="IPR005107">
    <property type="entry name" value="CO_DH_flav_C"/>
</dbReference>
<dbReference type="InterPro" id="IPR036683">
    <property type="entry name" value="CO_DH_flav_C_dom_sf"/>
</dbReference>
<dbReference type="SUPFAM" id="SSF55447">
    <property type="entry name" value="CO dehydrogenase flavoprotein C-terminal domain-like"/>
    <property type="match status" value="1"/>
</dbReference>
<dbReference type="InterPro" id="IPR002346">
    <property type="entry name" value="Mopterin_DH_FAD-bd"/>
</dbReference>
<evidence type="ECO:0000256" key="2">
    <source>
        <dbReference type="ARBA" id="ARBA00022827"/>
    </source>
</evidence>
<evidence type="ECO:0000313" key="6">
    <source>
        <dbReference type="Proteomes" id="UP001596353"/>
    </source>
</evidence>
<dbReference type="EMBL" id="JBHSWG010000001">
    <property type="protein sequence ID" value="MFC6759782.1"/>
    <property type="molecule type" value="Genomic_DNA"/>
</dbReference>
<reference evidence="6" key="1">
    <citation type="journal article" date="2019" name="Int. J. Syst. Evol. Microbiol.">
        <title>The Global Catalogue of Microorganisms (GCM) 10K type strain sequencing project: providing services to taxonomists for standard genome sequencing and annotation.</title>
        <authorList>
            <consortium name="The Broad Institute Genomics Platform"/>
            <consortium name="The Broad Institute Genome Sequencing Center for Infectious Disease"/>
            <person name="Wu L."/>
            <person name="Ma J."/>
        </authorList>
    </citation>
    <scope>NUCLEOTIDE SEQUENCE [LARGE SCALE GENOMIC DNA]</scope>
    <source>
        <strain evidence="6">CCUG 66188</strain>
    </source>
</reference>
<organism evidence="5 6">
    <name type="scientific">Sulfitobacter porphyrae</name>
    <dbReference type="NCBI Taxonomy" id="1246864"/>
    <lineage>
        <taxon>Bacteria</taxon>
        <taxon>Pseudomonadati</taxon>
        <taxon>Pseudomonadota</taxon>
        <taxon>Alphaproteobacteria</taxon>
        <taxon>Rhodobacterales</taxon>
        <taxon>Roseobacteraceae</taxon>
        <taxon>Sulfitobacter</taxon>
    </lineage>
</organism>
<protein>
    <submittedName>
        <fullName evidence="5">FAD binding domain-containing protein</fullName>
    </submittedName>
</protein>
<dbReference type="Pfam" id="PF00941">
    <property type="entry name" value="FAD_binding_5"/>
    <property type="match status" value="1"/>
</dbReference>
<dbReference type="Gene3D" id="3.30.465.10">
    <property type="match status" value="1"/>
</dbReference>
<proteinExistence type="predicted"/>